<evidence type="ECO:0000313" key="2">
    <source>
        <dbReference type="EMBL" id="MFD2216214.1"/>
    </source>
</evidence>
<dbReference type="Pfam" id="PF13556">
    <property type="entry name" value="HTH_30"/>
    <property type="match status" value="1"/>
</dbReference>
<organism evidence="2 3">
    <name type="scientific">Metabacillus endolithicus</name>
    <dbReference type="NCBI Taxonomy" id="1535204"/>
    <lineage>
        <taxon>Bacteria</taxon>
        <taxon>Bacillati</taxon>
        <taxon>Bacillota</taxon>
        <taxon>Bacilli</taxon>
        <taxon>Bacillales</taxon>
        <taxon>Bacillaceae</taxon>
        <taxon>Metabacillus</taxon>
    </lineage>
</organism>
<comment type="caution">
    <text evidence="2">The sequence shown here is derived from an EMBL/GenBank/DDBJ whole genome shotgun (WGS) entry which is preliminary data.</text>
</comment>
<dbReference type="RefSeq" id="WP_247339797.1">
    <property type="nucleotide sequence ID" value="NZ_CP095550.1"/>
</dbReference>
<sequence>MLENLQKHYGEALTTNYNRHDTNFEWFQTDLGKPFGILKSELSSEEINLLSSLFQSIKVIDEDQYTINQRKWYDFLFSDHEHRESPLSSDHTTSLRFYYFFLKQPIDDKQNFEEAVKGIMNTDLVIWLSLSHGIMIEEKPNHILEIDSLKDLSDTLTTDFYVEPFIYIGQLQKNDHSLKEKFSLEHACFQSIHRSSNKEKVLSFYDVLPIFILRAPSMLKKEILSNHFLEIIEDKELLHTIEAFFHSNLNASSTAKRLFIHRNSLQYRLEKLLEKTGLDIRIFSNAAFIFLAIILAQHEN</sequence>
<feature type="domain" description="PucR C-terminal helix-turn-helix" evidence="1">
    <location>
        <begin position="237"/>
        <end position="293"/>
    </location>
</feature>
<dbReference type="SUPFAM" id="SSF46689">
    <property type="entry name" value="Homeodomain-like"/>
    <property type="match status" value="1"/>
</dbReference>
<dbReference type="PANTHER" id="PTHR33744">
    <property type="entry name" value="CARBOHYDRATE DIACID REGULATOR"/>
    <property type="match status" value="1"/>
</dbReference>
<evidence type="ECO:0000313" key="3">
    <source>
        <dbReference type="Proteomes" id="UP001597318"/>
    </source>
</evidence>
<name>A0ABW5C4R9_9BACI</name>
<keyword evidence="3" id="KW-1185">Reference proteome</keyword>
<dbReference type="InterPro" id="IPR025736">
    <property type="entry name" value="PucR_C-HTH_dom"/>
</dbReference>
<dbReference type="Proteomes" id="UP001597318">
    <property type="component" value="Unassembled WGS sequence"/>
</dbReference>
<gene>
    <name evidence="2" type="ORF">ACFSKK_21300</name>
</gene>
<dbReference type="InterPro" id="IPR009057">
    <property type="entry name" value="Homeodomain-like_sf"/>
</dbReference>
<dbReference type="Gene3D" id="1.10.10.2840">
    <property type="entry name" value="PucR C-terminal helix-turn-helix domain"/>
    <property type="match status" value="1"/>
</dbReference>
<accession>A0ABW5C4R9</accession>
<dbReference type="InterPro" id="IPR042070">
    <property type="entry name" value="PucR_C-HTH_sf"/>
</dbReference>
<reference evidence="3" key="1">
    <citation type="journal article" date="2019" name="Int. J. Syst. Evol. Microbiol.">
        <title>The Global Catalogue of Microorganisms (GCM) 10K type strain sequencing project: providing services to taxonomists for standard genome sequencing and annotation.</title>
        <authorList>
            <consortium name="The Broad Institute Genomics Platform"/>
            <consortium name="The Broad Institute Genome Sequencing Center for Infectious Disease"/>
            <person name="Wu L."/>
            <person name="Ma J."/>
        </authorList>
    </citation>
    <scope>NUCLEOTIDE SEQUENCE [LARGE SCALE GENOMIC DNA]</scope>
    <source>
        <strain evidence="3">CGMCC 1.15474</strain>
    </source>
</reference>
<protein>
    <submittedName>
        <fullName evidence="2">PucR family transcriptional regulator</fullName>
    </submittedName>
</protein>
<proteinExistence type="predicted"/>
<dbReference type="EMBL" id="JBHUIK010000006">
    <property type="protein sequence ID" value="MFD2216214.1"/>
    <property type="molecule type" value="Genomic_DNA"/>
</dbReference>
<dbReference type="PANTHER" id="PTHR33744:SF15">
    <property type="entry name" value="CARBOHYDRATE DIACID REGULATOR"/>
    <property type="match status" value="1"/>
</dbReference>
<evidence type="ECO:0000259" key="1">
    <source>
        <dbReference type="Pfam" id="PF13556"/>
    </source>
</evidence>
<dbReference type="InterPro" id="IPR051448">
    <property type="entry name" value="CdaR-like_regulators"/>
</dbReference>